<comment type="caution">
    <text evidence="2">The sequence shown here is derived from an EMBL/GenBank/DDBJ whole genome shotgun (WGS) entry which is preliminary data.</text>
</comment>
<feature type="compositionally biased region" description="Basic and acidic residues" evidence="1">
    <location>
        <begin position="38"/>
        <end position="47"/>
    </location>
</feature>
<sequence>MEPRAPQEHVQSDPASAEPQQDASNSHEDLDDELLEDDVTRWDEGGRSDCGYGDGVHDTLMSIGATIHKVVGEPSEAVIQTMNQIGNWFQEASYAARDLRQGNMNVGEETMQAVKSVVSGDDDEDIKLDPIAEVVSSEKN</sequence>
<feature type="compositionally biased region" description="Basic and acidic residues" evidence="1">
    <location>
        <begin position="1"/>
        <end position="11"/>
    </location>
</feature>
<evidence type="ECO:0000313" key="3">
    <source>
        <dbReference type="Proteomes" id="UP001516023"/>
    </source>
</evidence>
<dbReference type="Proteomes" id="UP001516023">
    <property type="component" value="Unassembled WGS sequence"/>
</dbReference>
<gene>
    <name evidence="2" type="ORF">HJC23_009940</name>
</gene>
<keyword evidence="3" id="KW-1185">Reference proteome</keyword>
<feature type="region of interest" description="Disordered" evidence="1">
    <location>
        <begin position="115"/>
        <end position="140"/>
    </location>
</feature>
<name>A0ABD3NY41_9STRA</name>
<proteinExistence type="predicted"/>
<evidence type="ECO:0000256" key="1">
    <source>
        <dbReference type="SAM" id="MobiDB-lite"/>
    </source>
</evidence>
<accession>A0ABD3NY41</accession>
<protein>
    <submittedName>
        <fullName evidence="2">Uncharacterized protein</fullName>
    </submittedName>
</protein>
<feature type="region of interest" description="Disordered" evidence="1">
    <location>
        <begin position="1"/>
        <end position="54"/>
    </location>
</feature>
<organism evidence="2 3">
    <name type="scientific">Cyclotella cryptica</name>
    <dbReference type="NCBI Taxonomy" id="29204"/>
    <lineage>
        <taxon>Eukaryota</taxon>
        <taxon>Sar</taxon>
        <taxon>Stramenopiles</taxon>
        <taxon>Ochrophyta</taxon>
        <taxon>Bacillariophyta</taxon>
        <taxon>Coscinodiscophyceae</taxon>
        <taxon>Thalassiosirophycidae</taxon>
        <taxon>Stephanodiscales</taxon>
        <taxon>Stephanodiscaceae</taxon>
        <taxon>Cyclotella</taxon>
    </lineage>
</organism>
<evidence type="ECO:0000313" key="2">
    <source>
        <dbReference type="EMBL" id="KAL3780894.1"/>
    </source>
</evidence>
<dbReference type="AlphaFoldDB" id="A0ABD3NY41"/>
<reference evidence="2 3" key="1">
    <citation type="journal article" date="2020" name="G3 (Bethesda)">
        <title>Improved Reference Genome for Cyclotella cryptica CCMP332, a Model for Cell Wall Morphogenesis, Salinity Adaptation, and Lipid Production in Diatoms (Bacillariophyta).</title>
        <authorList>
            <person name="Roberts W.R."/>
            <person name="Downey K.M."/>
            <person name="Ruck E.C."/>
            <person name="Traller J.C."/>
            <person name="Alverson A.J."/>
        </authorList>
    </citation>
    <scope>NUCLEOTIDE SEQUENCE [LARGE SCALE GENOMIC DNA]</scope>
    <source>
        <strain evidence="2 3">CCMP332</strain>
    </source>
</reference>
<dbReference type="EMBL" id="JABMIG020000335">
    <property type="protein sequence ID" value="KAL3780894.1"/>
    <property type="molecule type" value="Genomic_DNA"/>
</dbReference>